<feature type="domain" description="GGDEF" evidence="2">
    <location>
        <begin position="182"/>
        <end position="310"/>
    </location>
</feature>
<feature type="transmembrane region" description="Helical" evidence="1">
    <location>
        <begin position="20"/>
        <end position="42"/>
    </location>
</feature>
<evidence type="ECO:0000313" key="3">
    <source>
        <dbReference type="EMBL" id="UUY05179.1"/>
    </source>
</evidence>
<dbReference type="InterPro" id="IPR043128">
    <property type="entry name" value="Rev_trsase/Diguanyl_cyclase"/>
</dbReference>
<dbReference type="InterPro" id="IPR000160">
    <property type="entry name" value="GGDEF_dom"/>
</dbReference>
<organism evidence="3 4">
    <name type="scientific">Svornostia abyssi</name>
    <dbReference type="NCBI Taxonomy" id="2898438"/>
    <lineage>
        <taxon>Bacteria</taxon>
        <taxon>Bacillati</taxon>
        <taxon>Actinomycetota</taxon>
        <taxon>Thermoleophilia</taxon>
        <taxon>Solirubrobacterales</taxon>
        <taxon>Baekduiaceae</taxon>
        <taxon>Svornostia</taxon>
    </lineage>
</organism>
<evidence type="ECO:0000259" key="2">
    <source>
        <dbReference type="PROSITE" id="PS50887"/>
    </source>
</evidence>
<dbReference type="InterPro" id="IPR029787">
    <property type="entry name" value="Nucleotide_cyclase"/>
</dbReference>
<feature type="transmembrane region" description="Helical" evidence="1">
    <location>
        <begin position="49"/>
        <end position="67"/>
    </location>
</feature>
<feature type="transmembrane region" description="Helical" evidence="1">
    <location>
        <begin position="99"/>
        <end position="117"/>
    </location>
</feature>
<feature type="transmembrane region" description="Helical" evidence="1">
    <location>
        <begin position="123"/>
        <end position="142"/>
    </location>
</feature>
<dbReference type="NCBIfam" id="TIGR00254">
    <property type="entry name" value="GGDEF"/>
    <property type="match status" value="1"/>
</dbReference>
<dbReference type="Gene3D" id="3.30.70.270">
    <property type="match status" value="1"/>
</dbReference>
<proteinExistence type="predicted"/>
<dbReference type="Pfam" id="PF00990">
    <property type="entry name" value="GGDEF"/>
    <property type="match status" value="1"/>
</dbReference>
<dbReference type="InterPro" id="IPR050469">
    <property type="entry name" value="Diguanylate_Cyclase"/>
</dbReference>
<keyword evidence="1" id="KW-1133">Transmembrane helix</keyword>
<dbReference type="PANTHER" id="PTHR45138">
    <property type="entry name" value="REGULATORY COMPONENTS OF SENSORY TRANSDUCTION SYSTEM"/>
    <property type="match status" value="1"/>
</dbReference>
<keyword evidence="4" id="KW-1185">Reference proteome</keyword>
<evidence type="ECO:0000313" key="4">
    <source>
        <dbReference type="Proteomes" id="UP001058860"/>
    </source>
</evidence>
<dbReference type="CDD" id="cd01949">
    <property type="entry name" value="GGDEF"/>
    <property type="match status" value="1"/>
</dbReference>
<sequence length="327" mass="34280">MFLGGSAVIGLTLLVRGPGWAGTSILLAIAVACLTCGVLLLLLRPNGTVLMAGANWLGIVIISFAIATVRPVMLIPCFYVWPLLVSGTHFSHRHAGRDLVFASVAFAVAIYGFADAVEPAPTYVMGTGLMGVVVLVSCVGRARTVALQRELRTLASTDSLTGTLNRRGFLDRAATMLRDSSATSSVVVLDIDRFKVINDEFGHPAGDEALQHVASLLASHMRRDHLLARIGGEEFAVLAPGCGASGARALAERLRAALESERCPAVGVVTASFGVASLDAEGLAGALRRADRALFCAKRRGRNQVVTASDLEATDEEAADAARLFAA</sequence>
<dbReference type="EMBL" id="CP088295">
    <property type="protein sequence ID" value="UUY05179.1"/>
    <property type="molecule type" value="Genomic_DNA"/>
</dbReference>
<dbReference type="SUPFAM" id="SSF55073">
    <property type="entry name" value="Nucleotide cyclase"/>
    <property type="match status" value="1"/>
</dbReference>
<keyword evidence="1" id="KW-0812">Transmembrane</keyword>
<feature type="transmembrane region" description="Helical" evidence="1">
    <location>
        <begin position="73"/>
        <end position="92"/>
    </location>
</feature>
<protein>
    <submittedName>
        <fullName evidence="3">GGDEF domain-containing protein</fullName>
    </submittedName>
</protein>
<reference evidence="4" key="1">
    <citation type="submission" date="2021-11" db="EMBL/GenBank/DDBJ databases">
        <title>Cultivation dependent microbiological survey of springs from the worlds oldest radium mine currently devoted to the extraction of radon-saturated water.</title>
        <authorList>
            <person name="Kapinusova G."/>
            <person name="Smrhova T."/>
            <person name="Strejcek M."/>
            <person name="Suman J."/>
            <person name="Jani K."/>
            <person name="Pajer P."/>
            <person name="Uhlik O."/>
        </authorList>
    </citation>
    <scope>NUCLEOTIDE SEQUENCE [LARGE SCALE GENOMIC DNA]</scope>
    <source>
        <strain evidence="4">J379</strain>
    </source>
</reference>
<evidence type="ECO:0000256" key="1">
    <source>
        <dbReference type="SAM" id="Phobius"/>
    </source>
</evidence>
<accession>A0ABY5PKP4</accession>
<dbReference type="SMART" id="SM00267">
    <property type="entry name" value="GGDEF"/>
    <property type="match status" value="1"/>
</dbReference>
<dbReference type="PANTHER" id="PTHR45138:SF9">
    <property type="entry name" value="DIGUANYLATE CYCLASE DGCM-RELATED"/>
    <property type="match status" value="1"/>
</dbReference>
<dbReference type="PROSITE" id="PS50887">
    <property type="entry name" value="GGDEF"/>
    <property type="match status" value="1"/>
</dbReference>
<gene>
    <name evidence="3" type="ORF">LRS13_06535</name>
</gene>
<dbReference type="Proteomes" id="UP001058860">
    <property type="component" value="Chromosome"/>
</dbReference>
<keyword evidence="1" id="KW-0472">Membrane</keyword>
<dbReference type="RefSeq" id="WP_353865641.1">
    <property type="nucleotide sequence ID" value="NZ_CP088295.1"/>
</dbReference>
<name>A0ABY5PKP4_9ACTN</name>